<dbReference type="GO" id="GO:0003677">
    <property type="term" value="F:DNA binding"/>
    <property type="evidence" value="ECO:0007669"/>
    <property type="project" value="InterPro"/>
</dbReference>
<dbReference type="EMBL" id="STGY01000046">
    <property type="protein sequence ID" value="THV41306.1"/>
    <property type="molecule type" value="Genomic_DNA"/>
</dbReference>
<evidence type="ECO:0000259" key="1">
    <source>
        <dbReference type="PROSITE" id="PS50943"/>
    </source>
</evidence>
<keyword evidence="3" id="KW-1185">Reference proteome</keyword>
<dbReference type="Proteomes" id="UP000308760">
    <property type="component" value="Unassembled WGS sequence"/>
</dbReference>
<dbReference type="Gene3D" id="1.10.260.40">
    <property type="entry name" value="lambda repressor-like DNA-binding domains"/>
    <property type="match status" value="1"/>
</dbReference>
<protein>
    <submittedName>
        <fullName evidence="2">Helix-turn-helix domain-containing protein</fullName>
    </submittedName>
</protein>
<evidence type="ECO:0000313" key="3">
    <source>
        <dbReference type="Proteomes" id="UP000308760"/>
    </source>
</evidence>
<reference evidence="2 3" key="2">
    <citation type="submission" date="2019-05" db="EMBL/GenBank/DDBJ databases">
        <title>Glycomyces buryatensis sp. nov.</title>
        <authorList>
            <person name="Nikitina E."/>
        </authorList>
    </citation>
    <scope>NUCLEOTIDE SEQUENCE [LARGE SCALE GENOMIC DNA]</scope>
    <source>
        <strain evidence="2 3">18</strain>
    </source>
</reference>
<dbReference type="InterPro" id="IPR043917">
    <property type="entry name" value="DUF5753"/>
</dbReference>
<dbReference type="InterPro" id="IPR001387">
    <property type="entry name" value="Cro/C1-type_HTH"/>
</dbReference>
<dbReference type="RefSeq" id="WP_136534808.1">
    <property type="nucleotide sequence ID" value="NZ_STGY01000046.1"/>
</dbReference>
<dbReference type="SMART" id="SM00530">
    <property type="entry name" value="HTH_XRE"/>
    <property type="match status" value="1"/>
</dbReference>
<accession>A0A4V6T6Q4</accession>
<dbReference type="PROSITE" id="PS50943">
    <property type="entry name" value="HTH_CROC1"/>
    <property type="match status" value="1"/>
</dbReference>
<evidence type="ECO:0000313" key="2">
    <source>
        <dbReference type="EMBL" id="THV41306.1"/>
    </source>
</evidence>
<dbReference type="OrthoDB" id="4303152at2"/>
<name>A0A4V6T6Q4_9ACTN</name>
<dbReference type="Pfam" id="PF19054">
    <property type="entry name" value="DUF5753"/>
    <property type="match status" value="1"/>
</dbReference>
<dbReference type="AlphaFoldDB" id="A0A4V6T6Q4"/>
<proteinExistence type="predicted"/>
<organism evidence="2 3">
    <name type="scientific">Glycomyces buryatensis</name>
    <dbReference type="NCBI Taxonomy" id="2570927"/>
    <lineage>
        <taxon>Bacteria</taxon>
        <taxon>Bacillati</taxon>
        <taxon>Actinomycetota</taxon>
        <taxon>Actinomycetes</taxon>
        <taxon>Glycomycetales</taxon>
        <taxon>Glycomycetaceae</taxon>
        <taxon>Glycomyces</taxon>
    </lineage>
</organism>
<dbReference type="Pfam" id="PF13560">
    <property type="entry name" value="HTH_31"/>
    <property type="match status" value="1"/>
</dbReference>
<dbReference type="InterPro" id="IPR010982">
    <property type="entry name" value="Lambda_DNA-bd_dom_sf"/>
</dbReference>
<reference evidence="3" key="1">
    <citation type="submission" date="2019-04" db="EMBL/GenBank/DDBJ databases">
        <title>Nocardioides xinjiangensis sp. nov.</title>
        <authorList>
            <person name="Liu S."/>
        </authorList>
    </citation>
    <scope>NUCLEOTIDE SEQUENCE [LARGE SCALE GENOMIC DNA]</scope>
    <source>
        <strain evidence="3">18</strain>
    </source>
</reference>
<dbReference type="SUPFAM" id="SSF47413">
    <property type="entry name" value="lambda repressor-like DNA-binding domains"/>
    <property type="match status" value="1"/>
</dbReference>
<comment type="caution">
    <text evidence="2">The sequence shown here is derived from an EMBL/GenBank/DDBJ whole genome shotgun (WGS) entry which is preliminary data.</text>
</comment>
<gene>
    <name evidence="2" type="ORF">FAB82_12130</name>
</gene>
<dbReference type="CDD" id="cd00093">
    <property type="entry name" value="HTH_XRE"/>
    <property type="match status" value="1"/>
</dbReference>
<sequence length="284" mass="32229">MAPSKRPTWRARWLGRKLRELRENKDLPVKDVCDYMGVRQPTVNRYETGQYPVKPHDLETLLDLYGVDDIDERVQLLRLAQSVTQRGWWDAYVSSEFADFLWAESQAETIKAFALDTWPGLIQSPEFAKALISQGPQSDNTEEATKLLKARVMRGATLRKADAPEAKFLIHESILSQNEAGREVTAAQLRYVLELANLPNVSVRIFPAESWAHTVATIGTSFRILEMREAWPMLMQVVTPIGGVVDEGEDVESFADAYDALWNEHSLGDEDTIDRLRAVLKEVE</sequence>
<feature type="domain" description="HTH cro/C1-type" evidence="1">
    <location>
        <begin position="18"/>
        <end position="73"/>
    </location>
</feature>